<dbReference type="EMBL" id="JQCR01000002">
    <property type="protein sequence ID" value="KGE20463.1"/>
    <property type="molecule type" value="Genomic_DNA"/>
</dbReference>
<reference evidence="1 2" key="1">
    <citation type="submission" date="2014-08" db="EMBL/GenBank/DDBJ databases">
        <authorList>
            <person name="den Bakker H.C."/>
        </authorList>
    </citation>
    <scope>NUCLEOTIDE SEQUENCE [LARGE SCALE GENOMIC DNA]</scope>
    <source>
        <strain evidence="1 2">DSM 18334</strain>
    </source>
</reference>
<dbReference type="Proteomes" id="UP000029734">
    <property type="component" value="Unassembled WGS sequence"/>
</dbReference>
<comment type="caution">
    <text evidence="1">The sequence shown here is derived from an EMBL/GenBank/DDBJ whole genome shotgun (WGS) entry which is preliminary data.</text>
</comment>
<evidence type="ECO:0000313" key="2">
    <source>
        <dbReference type="Proteomes" id="UP000029734"/>
    </source>
</evidence>
<dbReference type="STRING" id="268407.PWYN_14780"/>
<keyword evidence="2" id="KW-1185">Reference proteome</keyword>
<evidence type="ECO:0000313" key="1">
    <source>
        <dbReference type="EMBL" id="KGE20463.1"/>
    </source>
</evidence>
<dbReference type="RefSeq" id="WP_036652717.1">
    <property type="nucleotide sequence ID" value="NZ_JQCR01000002.1"/>
</dbReference>
<dbReference type="AlphaFoldDB" id="A0A098MEJ2"/>
<reference evidence="1 2" key="2">
    <citation type="submission" date="2014-10" db="EMBL/GenBank/DDBJ databases">
        <title>Comparative genomics of the Paenibacillus odorifer group.</title>
        <authorList>
            <person name="Tsai Y.-C."/>
            <person name="Martin N."/>
            <person name="Korlach J."/>
            <person name="Wiedmann M."/>
        </authorList>
    </citation>
    <scope>NUCLEOTIDE SEQUENCE [LARGE SCALE GENOMIC DNA]</scope>
    <source>
        <strain evidence="1 2">DSM 18334</strain>
    </source>
</reference>
<sequence length="70" mass="7748">MELVLSTNFNVLNSEDLEQIQGESIWSDLGYAVGYGLHGAYEGAKTIVSATKEAVNPWNYVNHFYPGLQP</sequence>
<proteinExistence type="predicted"/>
<dbReference type="OrthoDB" id="9907714at2"/>
<evidence type="ECO:0008006" key="3">
    <source>
        <dbReference type="Google" id="ProtNLM"/>
    </source>
</evidence>
<gene>
    <name evidence="1" type="ORF">PWYN_14780</name>
</gene>
<name>A0A098MEJ2_9BACL</name>
<protein>
    <recommendedName>
        <fullName evidence="3">Bacteriocin</fullName>
    </recommendedName>
</protein>
<accession>A0A098MEJ2</accession>
<organism evidence="1 2">
    <name type="scientific">Paenibacillus wynnii</name>
    <dbReference type="NCBI Taxonomy" id="268407"/>
    <lineage>
        <taxon>Bacteria</taxon>
        <taxon>Bacillati</taxon>
        <taxon>Bacillota</taxon>
        <taxon>Bacilli</taxon>
        <taxon>Bacillales</taxon>
        <taxon>Paenibacillaceae</taxon>
        <taxon>Paenibacillus</taxon>
    </lineage>
</organism>